<dbReference type="Gene3D" id="2.30.110.10">
    <property type="entry name" value="Electron Transport, Fmn-binding Protein, Chain A"/>
    <property type="match status" value="1"/>
</dbReference>
<dbReference type="EMBL" id="VZUS01000001">
    <property type="protein sequence ID" value="KAB1187240.1"/>
    <property type="molecule type" value="Genomic_DNA"/>
</dbReference>
<dbReference type="PANTHER" id="PTHR35176:SF6">
    <property type="entry name" value="HEME OXYGENASE HI_0854-RELATED"/>
    <property type="match status" value="1"/>
</dbReference>
<gene>
    <name evidence="2" type="ORF">Hfx1149_04035</name>
</gene>
<dbReference type="AlphaFoldDB" id="A0A643JSJ1"/>
<evidence type="ECO:0000313" key="2">
    <source>
        <dbReference type="EMBL" id="KAB1187240.1"/>
    </source>
</evidence>
<dbReference type="InterPro" id="IPR052019">
    <property type="entry name" value="F420H2_bilvrd_red/Heme_oxyg"/>
</dbReference>
<reference evidence="2" key="1">
    <citation type="submission" date="2019-09" db="EMBL/GenBank/DDBJ databases">
        <title>Genomic analysis of Haloferax sp. CBA1149.</title>
        <authorList>
            <person name="Roh S.W."/>
        </authorList>
    </citation>
    <scope>NUCLEOTIDE SEQUENCE</scope>
    <source>
        <strain evidence="2">CBA1149</strain>
    </source>
</reference>
<dbReference type="GO" id="GO:0016627">
    <property type="term" value="F:oxidoreductase activity, acting on the CH-CH group of donors"/>
    <property type="evidence" value="ECO:0007669"/>
    <property type="project" value="TreeGrafter"/>
</dbReference>
<dbReference type="GO" id="GO:0005829">
    <property type="term" value="C:cytosol"/>
    <property type="evidence" value="ECO:0007669"/>
    <property type="project" value="TreeGrafter"/>
</dbReference>
<evidence type="ECO:0000256" key="1">
    <source>
        <dbReference type="ARBA" id="ARBA00023002"/>
    </source>
</evidence>
<dbReference type="InterPro" id="IPR024747">
    <property type="entry name" value="Pyridox_Oxase-rel"/>
</dbReference>
<organism evidence="2">
    <name type="scientific">Haloferax sp. CBA1149</name>
    <dbReference type="NCBI Taxonomy" id="2650753"/>
    <lineage>
        <taxon>Archaea</taxon>
        <taxon>Methanobacteriati</taxon>
        <taxon>Methanobacteriota</taxon>
        <taxon>Stenosarchaea group</taxon>
        <taxon>Halobacteria</taxon>
        <taxon>Halobacteriales</taxon>
        <taxon>Haloferacaceae</taxon>
        <taxon>Haloferax</taxon>
    </lineage>
</organism>
<protein>
    <submittedName>
        <fullName evidence="2">Pyridoxamine 5'-phosphate oxidase family protein</fullName>
    </submittedName>
</protein>
<dbReference type="PANTHER" id="PTHR35176">
    <property type="entry name" value="HEME OXYGENASE HI_0854-RELATED"/>
    <property type="match status" value="1"/>
</dbReference>
<dbReference type="SUPFAM" id="SSF50475">
    <property type="entry name" value="FMN-binding split barrel"/>
    <property type="match status" value="1"/>
</dbReference>
<dbReference type="RefSeq" id="WP_151135691.1">
    <property type="nucleotide sequence ID" value="NZ_VZUS01000001.1"/>
</dbReference>
<proteinExistence type="predicted"/>
<dbReference type="GO" id="GO:0070967">
    <property type="term" value="F:coenzyme F420 binding"/>
    <property type="evidence" value="ECO:0007669"/>
    <property type="project" value="TreeGrafter"/>
</dbReference>
<dbReference type="InterPro" id="IPR012349">
    <property type="entry name" value="Split_barrel_FMN-bd"/>
</dbReference>
<comment type="caution">
    <text evidence="2">The sequence shown here is derived from an EMBL/GenBank/DDBJ whole genome shotgun (WGS) entry which is preliminary data.</text>
</comment>
<name>A0A643JSJ1_9EURY</name>
<keyword evidence="1" id="KW-0560">Oxidoreductase</keyword>
<dbReference type="Pfam" id="PF12900">
    <property type="entry name" value="Pyridox_ox_2"/>
    <property type="match status" value="1"/>
</dbReference>
<accession>A0A643JSJ1</accession>
<sequence length="134" mass="15093">MNLSRTGREIPSEVEDLLTGEPVVAHLATCADGRPHSAPLWYRYDDGVVEILTTGVKLANIRKNPHVSISMERDHEGIPEWMVTIRGTATIVEDEDEIQEANTRINRKYGVEDDAWSENVLVRIDVGSVAYRTY</sequence>